<proteinExistence type="predicted"/>
<protein>
    <submittedName>
        <fullName evidence="1">Uncharacterized protein</fullName>
    </submittedName>
</protein>
<name>A0A9Q3BJU6_9BASI</name>
<organism evidence="1 2">
    <name type="scientific">Austropuccinia psidii MF-1</name>
    <dbReference type="NCBI Taxonomy" id="1389203"/>
    <lineage>
        <taxon>Eukaryota</taxon>
        <taxon>Fungi</taxon>
        <taxon>Dikarya</taxon>
        <taxon>Basidiomycota</taxon>
        <taxon>Pucciniomycotina</taxon>
        <taxon>Pucciniomycetes</taxon>
        <taxon>Pucciniales</taxon>
        <taxon>Sphaerophragmiaceae</taxon>
        <taxon>Austropuccinia</taxon>
    </lineage>
</organism>
<dbReference type="AlphaFoldDB" id="A0A9Q3BJU6"/>
<keyword evidence="2" id="KW-1185">Reference proteome</keyword>
<evidence type="ECO:0000313" key="1">
    <source>
        <dbReference type="EMBL" id="MBW0467161.1"/>
    </source>
</evidence>
<dbReference type="Proteomes" id="UP000765509">
    <property type="component" value="Unassembled WGS sequence"/>
</dbReference>
<gene>
    <name evidence="1" type="ORF">O181_006876</name>
</gene>
<evidence type="ECO:0000313" key="2">
    <source>
        <dbReference type="Proteomes" id="UP000765509"/>
    </source>
</evidence>
<comment type="caution">
    <text evidence="1">The sequence shown here is derived from an EMBL/GenBank/DDBJ whole genome shotgun (WGS) entry which is preliminary data.</text>
</comment>
<sequence length="245" mass="28269">MEIVPEGKLVESEDDLKLCQQNNGNWKDKYKQGRRFEDQEEGELSENTKRLAGLRILEEPIDAYEQICCSSNISLSSSSDLFNKNQGVTSVLIMDSQNKNGIQEDILKYGGEEDYVILPMKKFEELYDYELDLPMIQTKYLSEQPGSNLTNVDFLESLTTIGIKGNLWNIYWKKPYGHYQMKIEGLYYKILWAQEDLNIDGLGILGGTICWCHLGLCLFMKSKVLFQNGKAIHKEKNLTSYLKKY</sequence>
<dbReference type="EMBL" id="AVOT02001504">
    <property type="protein sequence ID" value="MBW0467161.1"/>
    <property type="molecule type" value="Genomic_DNA"/>
</dbReference>
<reference evidence="1" key="1">
    <citation type="submission" date="2021-03" db="EMBL/GenBank/DDBJ databases">
        <title>Draft genome sequence of rust myrtle Austropuccinia psidii MF-1, a brazilian biotype.</title>
        <authorList>
            <person name="Quecine M.C."/>
            <person name="Pachon D.M.R."/>
            <person name="Bonatelli M.L."/>
            <person name="Correr F.H."/>
            <person name="Franceschini L.M."/>
            <person name="Leite T.F."/>
            <person name="Margarido G.R.A."/>
            <person name="Almeida C.A."/>
            <person name="Ferrarezi J.A."/>
            <person name="Labate C.A."/>
        </authorList>
    </citation>
    <scope>NUCLEOTIDE SEQUENCE</scope>
    <source>
        <strain evidence="1">MF-1</strain>
    </source>
</reference>
<accession>A0A9Q3BJU6</accession>